<keyword evidence="4" id="KW-1185">Reference proteome</keyword>
<keyword evidence="2" id="KW-0687">Ribonucleoprotein</keyword>
<evidence type="ECO:0000313" key="4">
    <source>
        <dbReference type="Proteomes" id="UP000700334"/>
    </source>
</evidence>
<dbReference type="AlphaFoldDB" id="A0A8J6DNH1"/>
<dbReference type="EMBL" id="JAGFMF010011752">
    <property type="protein sequence ID" value="KAG8514205.1"/>
    <property type="molecule type" value="Genomic_DNA"/>
</dbReference>
<evidence type="ECO:0000256" key="1">
    <source>
        <dbReference type="ARBA" id="ARBA00022980"/>
    </source>
</evidence>
<sequence>MPKAAPAHCISSTSGADLVGQELHQEGAVVTLVACGITGSTWTNITPVPLGKWCEEQSFRLTVSLDKQWTLVTEQTRVNAAKDQTGAAPIDVVRMSYYQVLGKGKVPSSL</sequence>
<dbReference type="Proteomes" id="UP000700334">
    <property type="component" value="Unassembled WGS sequence"/>
</dbReference>
<gene>
    <name evidence="3" type="ORF">J0S82_003805</name>
</gene>
<dbReference type="SUPFAM" id="SSF52080">
    <property type="entry name" value="Ribosomal proteins L15p and L18e"/>
    <property type="match status" value="1"/>
</dbReference>
<protein>
    <submittedName>
        <fullName evidence="3">60S ribosomal protein L27a</fullName>
    </submittedName>
</protein>
<name>A0A8J6DNH1_GALPY</name>
<keyword evidence="1 3" id="KW-0689">Ribosomal protein</keyword>
<reference evidence="3" key="1">
    <citation type="journal article" date="2021" name="Evol. Appl.">
        <title>The genome of the Pyrenean desman and the effects of bottlenecks and inbreeding on the genomic landscape of an endangered species.</title>
        <authorList>
            <person name="Escoda L."/>
            <person name="Castresana J."/>
        </authorList>
    </citation>
    <scope>NUCLEOTIDE SEQUENCE</scope>
    <source>
        <strain evidence="3">IBE-C5619</strain>
    </source>
</reference>
<dbReference type="GO" id="GO:1990904">
    <property type="term" value="C:ribonucleoprotein complex"/>
    <property type="evidence" value="ECO:0007669"/>
    <property type="project" value="UniProtKB-KW"/>
</dbReference>
<dbReference type="Gene3D" id="3.100.10.10">
    <property type="match status" value="1"/>
</dbReference>
<dbReference type="OrthoDB" id="61900at2759"/>
<organism evidence="3 4">
    <name type="scientific">Galemys pyrenaicus</name>
    <name type="common">Iberian desman</name>
    <name type="synonym">Pyrenean desman</name>
    <dbReference type="NCBI Taxonomy" id="202257"/>
    <lineage>
        <taxon>Eukaryota</taxon>
        <taxon>Metazoa</taxon>
        <taxon>Chordata</taxon>
        <taxon>Craniata</taxon>
        <taxon>Vertebrata</taxon>
        <taxon>Euteleostomi</taxon>
        <taxon>Mammalia</taxon>
        <taxon>Eutheria</taxon>
        <taxon>Laurasiatheria</taxon>
        <taxon>Eulipotyphla</taxon>
        <taxon>Talpidae</taxon>
        <taxon>Galemys</taxon>
    </lineage>
</organism>
<evidence type="ECO:0000256" key="2">
    <source>
        <dbReference type="ARBA" id="ARBA00023274"/>
    </source>
</evidence>
<accession>A0A8J6DNH1</accession>
<dbReference type="InterPro" id="IPR036227">
    <property type="entry name" value="Ribosomal_uL15/eL18_sf"/>
</dbReference>
<proteinExistence type="predicted"/>
<dbReference type="GO" id="GO:0005840">
    <property type="term" value="C:ribosome"/>
    <property type="evidence" value="ECO:0007669"/>
    <property type="project" value="UniProtKB-KW"/>
</dbReference>
<evidence type="ECO:0000313" key="3">
    <source>
        <dbReference type="EMBL" id="KAG8514205.1"/>
    </source>
</evidence>
<comment type="caution">
    <text evidence="3">The sequence shown here is derived from an EMBL/GenBank/DDBJ whole genome shotgun (WGS) entry which is preliminary data.</text>
</comment>